<dbReference type="InterPro" id="IPR002293">
    <property type="entry name" value="AA/rel_permease1"/>
</dbReference>
<evidence type="ECO:0000256" key="6">
    <source>
        <dbReference type="ARBA" id="ARBA00023136"/>
    </source>
</evidence>
<evidence type="ECO:0000256" key="4">
    <source>
        <dbReference type="ARBA" id="ARBA00022692"/>
    </source>
</evidence>
<evidence type="ECO:0000256" key="5">
    <source>
        <dbReference type="ARBA" id="ARBA00022989"/>
    </source>
</evidence>
<feature type="transmembrane region" description="Helical" evidence="8">
    <location>
        <begin position="1010"/>
        <end position="1030"/>
    </location>
</feature>
<comment type="subcellular location">
    <subcellularLocation>
        <location evidence="1">Membrane</location>
        <topology evidence="1">Multi-pass membrane protein</topology>
    </subcellularLocation>
</comment>
<keyword evidence="4 8" id="KW-0812">Transmembrane</keyword>
<feature type="region of interest" description="Disordered" evidence="7">
    <location>
        <begin position="564"/>
        <end position="584"/>
    </location>
</feature>
<feature type="transmembrane region" description="Helical" evidence="8">
    <location>
        <begin position="463"/>
        <end position="485"/>
    </location>
</feature>
<comment type="caution">
    <text evidence="10">The sequence shown here is derived from an EMBL/GenBank/DDBJ whole genome shotgun (WGS) entry which is preliminary data.</text>
</comment>
<dbReference type="Pfam" id="PF00083">
    <property type="entry name" value="Sugar_tr"/>
    <property type="match status" value="1"/>
</dbReference>
<dbReference type="InterPro" id="IPR050598">
    <property type="entry name" value="AminoAcid_Transporter"/>
</dbReference>
<feature type="domain" description="Major facilitator superfamily (MFS) profile" evidence="9">
    <location>
        <begin position="54"/>
        <end position="488"/>
    </location>
</feature>
<feature type="transmembrane region" description="Helical" evidence="8">
    <location>
        <begin position="899"/>
        <end position="919"/>
    </location>
</feature>
<dbReference type="AlphaFoldDB" id="A0AAD9SJ92"/>
<proteinExistence type="inferred from homology"/>
<dbReference type="InterPro" id="IPR036259">
    <property type="entry name" value="MFS_trans_sf"/>
</dbReference>
<feature type="transmembrane region" description="Helical" evidence="8">
    <location>
        <begin position="948"/>
        <end position="967"/>
    </location>
</feature>
<dbReference type="Gene3D" id="1.20.1250.20">
    <property type="entry name" value="MFS general substrate transporter like domains"/>
    <property type="match status" value="1"/>
</dbReference>
<evidence type="ECO:0000313" key="10">
    <source>
        <dbReference type="EMBL" id="KAK2609605.1"/>
    </source>
</evidence>
<gene>
    <name evidence="10" type="ORF">N8I77_003100</name>
</gene>
<feature type="transmembrane region" description="Helical" evidence="8">
    <location>
        <begin position="643"/>
        <end position="669"/>
    </location>
</feature>
<sequence length="1101" mass="119975">MANMVTIENVESAFVIAFIMADTPIPYHARRGDILPFYAPIWYPKTVSGNTFILLMCCVITASTQGYDGAMMGGLNIMHQYTDYFQLTTATRSLNVATIYIGGCIACLFWGWLTDKYGRRVALFWAAVITITAAGIQAAAQNIAMFCAARIIIGFGTTASAITAPAYLAETLPWDQRAWGLGLFDDLFYVGALTAAGVSYGAAQIQGSWAWRLPSLLQGVWGIACIILLPWMPESPRWLVDVGRGNEALTVLARINSGGDEQDERVRLQFIEIVDTIGYERNPMPWAQMLKNRGTRKRLIITGTCALFSMVMGNTLVSYEIGKVLDHSGLTDPKQQLLVNVGLNCCTLIVSILGSFYTDRLGAKSAALVSTGGLTISLFVIGVLTKIFGDSDYEPGIYATVAMIFVFSACYGFGWIPILFLVPAEMLNFSIRAWGMSMFSFVICVTGIWGNFAFLFALENIGWKLYIINGAWNIGMFAFIAYYWVEVRGKTLEEIDALIDGKKHSDVPDIQMLILGVVDGRWKDKFAPCLRASCSRKGSENLENKSEDTMGDTEEDREALPLLFSPTTPTSQTPGYSTIKSDDSTQSLDAAESRAIENDVVPETSTLGRTLSRQSAYILVISRVLGSGIFATPGTIIRAVGSIGLALSLWVVGAVVAACGLAIALEYGCMLPRSGGEKVYLEFTYRRPRFLASTVVAVMVVCLGFTASNCVVFSQYVLFAAGVEEPAEWMRKGVAVGLLTAITIIHGVFRALGVKIQNFLGWIKVGLIVFMILSGLYVVIFQPTGSAPGVLPTRAVSGWDDIWQGSNWNWGVVSTSLFQVFYSYAGLENANNVLNEVKDPVRTLRFVSISALVTACVLYLLTNVAYFIVVPVEEIKDSGELVAALFFERVFGGNVGGKILPLAVALSAAGNVMVVAFAMSRVKQEIARQGFLPFSSILSSTKPFGSPLGGLIVHYIPSFLVITLPPSNEVYSFILKVEGYPGQVIAIATAAGLLWLRFERPDLKRPFKAWVPAVALRIALSLALLAAPFFPPAKKPESGLFYATYAIVGISILAFAIVYWYLWTILVPKWRGYKLDETAEVLEDGTSITKLIHVPVPSSGP</sequence>
<dbReference type="PANTHER" id="PTHR11785">
    <property type="entry name" value="AMINO ACID TRANSPORTER"/>
    <property type="match status" value="1"/>
</dbReference>
<name>A0AAD9SJ92_PHOAM</name>
<feature type="transmembrane region" description="Helical" evidence="8">
    <location>
        <begin position="434"/>
        <end position="457"/>
    </location>
</feature>
<dbReference type="PANTHER" id="PTHR11785:SF532">
    <property type="entry name" value="TRANSPORTER, PUTATIVE (EUROFUNG)-RELATED"/>
    <property type="match status" value="1"/>
</dbReference>
<feature type="transmembrane region" description="Helical" evidence="8">
    <location>
        <begin position="181"/>
        <end position="203"/>
    </location>
</feature>
<feature type="transmembrane region" description="Helical" evidence="8">
    <location>
        <begin position="94"/>
        <end position="113"/>
    </location>
</feature>
<dbReference type="FunFam" id="1.20.1740.10:FF:000025">
    <property type="entry name" value="High-affinity methionine permease"/>
    <property type="match status" value="1"/>
</dbReference>
<feature type="transmembrane region" description="Helical" evidence="8">
    <location>
        <begin position="1042"/>
        <end position="1062"/>
    </location>
</feature>
<feature type="transmembrane region" description="Helical" evidence="8">
    <location>
        <begin position="365"/>
        <end position="385"/>
    </location>
</feature>
<evidence type="ECO:0000313" key="11">
    <source>
        <dbReference type="Proteomes" id="UP001265746"/>
    </source>
</evidence>
<feature type="transmembrane region" description="Helical" evidence="8">
    <location>
        <begin position="143"/>
        <end position="169"/>
    </location>
</feature>
<dbReference type="GO" id="GO:0015179">
    <property type="term" value="F:L-amino acid transmembrane transporter activity"/>
    <property type="evidence" value="ECO:0007669"/>
    <property type="project" value="TreeGrafter"/>
</dbReference>
<evidence type="ECO:0000256" key="3">
    <source>
        <dbReference type="ARBA" id="ARBA00022448"/>
    </source>
</evidence>
<comment type="similarity">
    <text evidence="2">Belongs to the major facilitator superfamily. Sugar transporter (TC 2.A.1.1) family.</text>
</comment>
<reference evidence="10" key="1">
    <citation type="submission" date="2023-06" db="EMBL/GenBank/DDBJ databases">
        <authorList>
            <person name="Noh H."/>
        </authorList>
    </citation>
    <scope>NUCLEOTIDE SEQUENCE</scope>
    <source>
        <strain evidence="10">DUCC20226</strain>
    </source>
</reference>
<dbReference type="InterPro" id="IPR020846">
    <property type="entry name" value="MFS_dom"/>
</dbReference>
<feature type="transmembrane region" description="Helical" evidence="8">
    <location>
        <begin position="397"/>
        <end position="422"/>
    </location>
</feature>
<feature type="transmembrane region" description="Helical" evidence="8">
    <location>
        <begin position="846"/>
        <end position="869"/>
    </location>
</feature>
<evidence type="ECO:0000256" key="8">
    <source>
        <dbReference type="SAM" id="Phobius"/>
    </source>
</evidence>
<dbReference type="FunFam" id="1.20.1250.20:FF:000134">
    <property type="entry name" value="MFS sugar transporter protein"/>
    <property type="match status" value="1"/>
</dbReference>
<dbReference type="Proteomes" id="UP001265746">
    <property type="component" value="Unassembled WGS sequence"/>
</dbReference>
<evidence type="ECO:0000256" key="7">
    <source>
        <dbReference type="SAM" id="MobiDB-lite"/>
    </source>
</evidence>
<feature type="transmembrane region" description="Helical" evidence="8">
    <location>
        <begin position="979"/>
        <end position="998"/>
    </location>
</feature>
<dbReference type="PROSITE" id="PS50850">
    <property type="entry name" value="MFS"/>
    <property type="match status" value="1"/>
</dbReference>
<organism evidence="10 11">
    <name type="scientific">Phomopsis amygdali</name>
    <name type="common">Fusicoccum amygdali</name>
    <dbReference type="NCBI Taxonomy" id="1214568"/>
    <lineage>
        <taxon>Eukaryota</taxon>
        <taxon>Fungi</taxon>
        <taxon>Dikarya</taxon>
        <taxon>Ascomycota</taxon>
        <taxon>Pezizomycotina</taxon>
        <taxon>Sordariomycetes</taxon>
        <taxon>Sordariomycetidae</taxon>
        <taxon>Diaporthales</taxon>
        <taxon>Diaporthaceae</taxon>
        <taxon>Diaporthe</taxon>
    </lineage>
</organism>
<feature type="transmembrane region" description="Helical" evidence="8">
    <location>
        <begin position="616"/>
        <end position="637"/>
    </location>
</feature>
<keyword evidence="11" id="KW-1185">Reference proteome</keyword>
<dbReference type="EMBL" id="JAUJFL010000002">
    <property type="protein sequence ID" value="KAK2609605.1"/>
    <property type="molecule type" value="Genomic_DNA"/>
</dbReference>
<evidence type="ECO:0000256" key="1">
    <source>
        <dbReference type="ARBA" id="ARBA00004141"/>
    </source>
</evidence>
<feature type="transmembrane region" description="Helical" evidence="8">
    <location>
        <begin position="734"/>
        <end position="752"/>
    </location>
</feature>
<evidence type="ECO:0000256" key="2">
    <source>
        <dbReference type="ARBA" id="ARBA00010992"/>
    </source>
</evidence>
<dbReference type="Gene3D" id="1.20.1740.10">
    <property type="entry name" value="Amino acid/polyamine transporter I"/>
    <property type="match status" value="1"/>
</dbReference>
<evidence type="ECO:0000259" key="9">
    <source>
        <dbReference type="PROSITE" id="PS50850"/>
    </source>
</evidence>
<accession>A0AAD9SJ92</accession>
<feature type="transmembrane region" description="Helical" evidence="8">
    <location>
        <begin position="120"/>
        <end position="137"/>
    </location>
</feature>
<feature type="transmembrane region" description="Helical" evidence="8">
    <location>
        <begin position="299"/>
        <end position="317"/>
    </location>
</feature>
<feature type="transmembrane region" description="Helical" evidence="8">
    <location>
        <begin position="759"/>
        <end position="780"/>
    </location>
</feature>
<keyword evidence="5 8" id="KW-1133">Transmembrane helix</keyword>
<feature type="transmembrane region" description="Helical" evidence="8">
    <location>
        <begin position="337"/>
        <end position="358"/>
    </location>
</feature>
<keyword evidence="3" id="KW-0813">Transport</keyword>
<protein>
    <recommendedName>
        <fullName evidence="9">Major facilitator superfamily (MFS) profile domain-containing protein</fullName>
    </recommendedName>
</protein>
<feature type="compositionally biased region" description="Polar residues" evidence="7">
    <location>
        <begin position="565"/>
        <end position="584"/>
    </location>
</feature>
<dbReference type="GO" id="GO:0016020">
    <property type="term" value="C:membrane"/>
    <property type="evidence" value="ECO:0007669"/>
    <property type="project" value="UniProtKB-SubCell"/>
</dbReference>
<feature type="transmembrane region" description="Helical" evidence="8">
    <location>
        <begin position="690"/>
        <end position="714"/>
    </location>
</feature>
<keyword evidence="6 8" id="KW-0472">Membrane</keyword>
<dbReference type="InterPro" id="IPR005828">
    <property type="entry name" value="MFS_sugar_transport-like"/>
</dbReference>
<dbReference type="SUPFAM" id="SSF103473">
    <property type="entry name" value="MFS general substrate transporter"/>
    <property type="match status" value="1"/>
</dbReference>
<feature type="transmembrane region" description="Helical" evidence="8">
    <location>
        <begin position="808"/>
        <end position="825"/>
    </location>
</feature>
<dbReference type="Pfam" id="PF13520">
    <property type="entry name" value="AA_permease_2"/>
    <property type="match status" value="1"/>
</dbReference>